<sequence>MFSSRISHNYIATCQGLPYATESDIVNMITKLTEDSTVNKNYAKHYAKHYDTDKGDLKAPRSVKHITNLRYKPKNLKVRTSSSPHSTGIFTADFDSQIFVLQLNPLPPPLSSYNPPSYTLKSPSPSPSPTLHMYRLTKSQTLTLLKSSSLLSLSPSCVKLKKVPKTVTRSSLRYMLREYSLNPVPNRAVKEVKIKNNKEYCNYIVEFEGEEEARQFVRDNGELVIDSRRVFVELYK</sequence>
<keyword evidence="2" id="KW-1185">Reference proteome</keyword>
<dbReference type="GO" id="GO:0003676">
    <property type="term" value="F:nucleic acid binding"/>
    <property type="evidence" value="ECO:0007669"/>
    <property type="project" value="InterPro"/>
</dbReference>
<accession>A0A9W7BV01</accession>
<comment type="caution">
    <text evidence="1">The sequence shown here is derived from an EMBL/GenBank/DDBJ whole genome shotgun (WGS) entry which is preliminary data.</text>
</comment>
<dbReference type="EMBL" id="BRXY01000433">
    <property type="protein sequence ID" value="GMH94605.1"/>
    <property type="molecule type" value="Genomic_DNA"/>
</dbReference>
<evidence type="ECO:0000313" key="2">
    <source>
        <dbReference type="Proteomes" id="UP001165085"/>
    </source>
</evidence>
<proteinExistence type="predicted"/>
<evidence type="ECO:0008006" key="3">
    <source>
        <dbReference type="Google" id="ProtNLM"/>
    </source>
</evidence>
<gene>
    <name evidence="1" type="ORF">TrST_g5771</name>
</gene>
<dbReference type="AlphaFoldDB" id="A0A9W7BV01"/>
<dbReference type="InterPro" id="IPR035979">
    <property type="entry name" value="RBD_domain_sf"/>
</dbReference>
<evidence type="ECO:0000313" key="1">
    <source>
        <dbReference type="EMBL" id="GMH94605.1"/>
    </source>
</evidence>
<protein>
    <recommendedName>
        <fullName evidence="3">RRM domain-containing protein</fullName>
    </recommendedName>
</protein>
<reference evidence="2" key="1">
    <citation type="journal article" date="2023" name="Commun. Biol.">
        <title>Genome analysis of Parmales, the sister group of diatoms, reveals the evolutionary specialization of diatoms from phago-mixotrophs to photoautotrophs.</title>
        <authorList>
            <person name="Ban H."/>
            <person name="Sato S."/>
            <person name="Yoshikawa S."/>
            <person name="Yamada K."/>
            <person name="Nakamura Y."/>
            <person name="Ichinomiya M."/>
            <person name="Sato N."/>
            <person name="Blanc-Mathieu R."/>
            <person name="Endo H."/>
            <person name="Kuwata A."/>
            <person name="Ogata H."/>
        </authorList>
    </citation>
    <scope>NUCLEOTIDE SEQUENCE [LARGE SCALE GENOMIC DNA]</scope>
    <source>
        <strain evidence="2">NIES 3701</strain>
    </source>
</reference>
<organism evidence="1 2">
    <name type="scientific">Triparma strigata</name>
    <dbReference type="NCBI Taxonomy" id="1606541"/>
    <lineage>
        <taxon>Eukaryota</taxon>
        <taxon>Sar</taxon>
        <taxon>Stramenopiles</taxon>
        <taxon>Ochrophyta</taxon>
        <taxon>Bolidophyceae</taxon>
        <taxon>Parmales</taxon>
        <taxon>Triparmaceae</taxon>
        <taxon>Triparma</taxon>
    </lineage>
</organism>
<name>A0A9W7BV01_9STRA</name>
<dbReference type="SUPFAM" id="SSF54928">
    <property type="entry name" value="RNA-binding domain, RBD"/>
    <property type="match status" value="1"/>
</dbReference>
<dbReference type="OrthoDB" id="10625805at2759"/>
<dbReference type="Proteomes" id="UP001165085">
    <property type="component" value="Unassembled WGS sequence"/>
</dbReference>